<proteinExistence type="predicted"/>
<reference evidence="1" key="1">
    <citation type="submission" date="2012-02" db="EMBL/GenBank/DDBJ databases">
        <title>Prevalence of ICE, SI, IS elements, and transposase genes in Vibrio alginolyticus and its implication to frequent horizontal gene transfer between the bacterium and environmental bacteria.</title>
        <authorList>
            <person name="Luo P."/>
            <person name="Jiang H."/>
            <person name="Hu C."/>
        </authorList>
    </citation>
    <scope>NUCLEOTIDE SEQUENCE</scope>
    <source>
        <strain evidence="1">HN261</strain>
    </source>
</reference>
<accession>I1ZES2</accession>
<gene>
    <name evidence="1" type="ORF">VAR3-1</name>
</gene>
<dbReference type="EMBL" id="JQ612676">
    <property type="protein sequence ID" value="AFJ22780.1"/>
    <property type="molecule type" value="Genomic_DNA"/>
</dbReference>
<sequence>MCFDALKSGLVSKRLLNETTWNKQRRRKRTHNTKKRFWKTNLTMRTFNKATETTWNLPHQRKRHFSE</sequence>
<dbReference type="AlphaFoldDB" id="I1ZES2"/>
<protein>
    <submittedName>
        <fullName evidence="1">Uncharacterized protein</fullName>
    </submittedName>
</protein>
<evidence type="ECO:0000313" key="1">
    <source>
        <dbReference type="EMBL" id="AFJ22780.1"/>
    </source>
</evidence>
<organism evidence="1">
    <name type="scientific">Vibrio alginolyticus</name>
    <dbReference type="NCBI Taxonomy" id="663"/>
    <lineage>
        <taxon>Bacteria</taxon>
        <taxon>Pseudomonadati</taxon>
        <taxon>Pseudomonadota</taxon>
        <taxon>Gammaproteobacteria</taxon>
        <taxon>Vibrionales</taxon>
        <taxon>Vibrionaceae</taxon>
        <taxon>Vibrio</taxon>
    </lineage>
</organism>
<name>I1ZES2_VIBAL</name>